<evidence type="ECO:0000256" key="7">
    <source>
        <dbReference type="ARBA" id="ARBA00022840"/>
    </source>
</evidence>
<dbReference type="SUPFAM" id="SSF52374">
    <property type="entry name" value="Nucleotidylyl transferase"/>
    <property type="match status" value="1"/>
</dbReference>
<comment type="caution">
    <text evidence="12">The sequence shown here is derived from an EMBL/GenBank/DDBJ whole genome shotgun (WGS) entry which is preliminary data.</text>
</comment>
<evidence type="ECO:0000256" key="8">
    <source>
        <dbReference type="ARBA" id="ARBA00023027"/>
    </source>
</evidence>
<evidence type="ECO:0000313" key="12">
    <source>
        <dbReference type="EMBL" id="MBC9783882.1"/>
    </source>
</evidence>
<dbReference type="EMBL" id="JACVHF010000003">
    <property type="protein sequence ID" value="MBC9783882.1"/>
    <property type="molecule type" value="Genomic_DNA"/>
</dbReference>
<keyword evidence="6 10" id="KW-0547">Nucleotide-binding</keyword>
<evidence type="ECO:0000259" key="11">
    <source>
        <dbReference type="Pfam" id="PF01467"/>
    </source>
</evidence>
<protein>
    <recommendedName>
        <fullName evidence="10">Probable nicotinate-nucleotide adenylyltransferase</fullName>
        <ecNumber evidence="10">2.7.7.18</ecNumber>
    </recommendedName>
    <alternativeName>
        <fullName evidence="10">Deamido-NAD(+) diphosphorylase</fullName>
    </alternativeName>
    <alternativeName>
        <fullName evidence="10">Deamido-NAD(+) pyrophosphorylase</fullName>
    </alternativeName>
    <alternativeName>
        <fullName evidence="10">Nicotinate mononucleotide adenylyltransferase</fullName>
        <shortName evidence="10">NaMN adenylyltransferase</shortName>
    </alternativeName>
</protein>
<evidence type="ECO:0000256" key="3">
    <source>
        <dbReference type="ARBA" id="ARBA00022642"/>
    </source>
</evidence>
<feature type="domain" description="Cytidyltransferase-like" evidence="11">
    <location>
        <begin position="60"/>
        <end position="229"/>
    </location>
</feature>
<gene>
    <name evidence="10" type="primary">nadD</name>
    <name evidence="12" type="ORF">H1S01_05080</name>
</gene>
<proteinExistence type="inferred from homology"/>
<evidence type="ECO:0000256" key="9">
    <source>
        <dbReference type="ARBA" id="ARBA00048721"/>
    </source>
</evidence>
<dbReference type="NCBIfam" id="NF000840">
    <property type="entry name" value="PRK00071.1-3"/>
    <property type="match status" value="1"/>
</dbReference>
<dbReference type="NCBIfam" id="TIGR00125">
    <property type="entry name" value="cyt_tran_rel"/>
    <property type="match status" value="1"/>
</dbReference>
<evidence type="ECO:0000256" key="6">
    <source>
        <dbReference type="ARBA" id="ARBA00022741"/>
    </source>
</evidence>
<keyword evidence="4 10" id="KW-0808">Transferase</keyword>
<comment type="similarity">
    <text evidence="10">Belongs to the NadD family.</text>
</comment>
<keyword evidence="3 10" id="KW-0662">Pyridine nucleotide biosynthesis</keyword>
<keyword evidence="7 10" id="KW-0067">ATP-binding</keyword>
<evidence type="ECO:0000256" key="2">
    <source>
        <dbReference type="ARBA" id="ARBA00005019"/>
    </source>
</evidence>
<dbReference type="GO" id="GO:0004515">
    <property type="term" value="F:nicotinate-nucleotide adenylyltransferase activity"/>
    <property type="evidence" value="ECO:0007669"/>
    <property type="project" value="UniProtKB-EC"/>
</dbReference>
<keyword evidence="8 10" id="KW-0520">NAD</keyword>
<dbReference type="InterPro" id="IPR005248">
    <property type="entry name" value="NadD/NMNAT"/>
</dbReference>
<dbReference type="Proteomes" id="UP000617402">
    <property type="component" value="Unassembled WGS sequence"/>
</dbReference>
<comment type="catalytic activity">
    <reaction evidence="9 10">
        <text>nicotinate beta-D-ribonucleotide + ATP + H(+) = deamido-NAD(+) + diphosphate</text>
        <dbReference type="Rhea" id="RHEA:22860"/>
        <dbReference type="ChEBI" id="CHEBI:15378"/>
        <dbReference type="ChEBI" id="CHEBI:30616"/>
        <dbReference type="ChEBI" id="CHEBI:33019"/>
        <dbReference type="ChEBI" id="CHEBI:57502"/>
        <dbReference type="ChEBI" id="CHEBI:58437"/>
        <dbReference type="EC" id="2.7.7.18"/>
    </reaction>
</comment>
<dbReference type="HAMAP" id="MF_00244">
    <property type="entry name" value="NaMN_adenylyltr"/>
    <property type="match status" value="1"/>
</dbReference>
<dbReference type="RefSeq" id="WP_188039017.1">
    <property type="nucleotide sequence ID" value="NZ_JACVHF010000003.1"/>
</dbReference>
<dbReference type="InterPro" id="IPR004821">
    <property type="entry name" value="Cyt_trans-like"/>
</dbReference>
<dbReference type="PANTHER" id="PTHR39321">
    <property type="entry name" value="NICOTINATE-NUCLEOTIDE ADENYLYLTRANSFERASE-RELATED"/>
    <property type="match status" value="1"/>
</dbReference>
<evidence type="ECO:0000256" key="10">
    <source>
        <dbReference type="HAMAP-Rule" id="MF_00244"/>
    </source>
</evidence>
<dbReference type="NCBIfam" id="TIGR00482">
    <property type="entry name" value="nicotinate (nicotinamide) nucleotide adenylyltransferase"/>
    <property type="match status" value="1"/>
</dbReference>
<dbReference type="Gene3D" id="3.40.50.620">
    <property type="entry name" value="HUPs"/>
    <property type="match status" value="1"/>
</dbReference>
<keyword evidence="13" id="KW-1185">Reference proteome</keyword>
<accession>A0ABR7T114</accession>
<evidence type="ECO:0000256" key="1">
    <source>
        <dbReference type="ARBA" id="ARBA00002324"/>
    </source>
</evidence>
<dbReference type="InterPro" id="IPR014729">
    <property type="entry name" value="Rossmann-like_a/b/a_fold"/>
</dbReference>
<organism evidence="12 13">
    <name type="scientific">Heliobacterium chlorum</name>
    <dbReference type="NCBI Taxonomy" id="2698"/>
    <lineage>
        <taxon>Bacteria</taxon>
        <taxon>Bacillati</taxon>
        <taxon>Bacillota</taxon>
        <taxon>Clostridia</taxon>
        <taxon>Eubacteriales</taxon>
        <taxon>Heliobacteriaceae</taxon>
        <taxon>Heliobacterium</taxon>
    </lineage>
</organism>
<reference evidence="12 13" key="1">
    <citation type="submission" date="2020-07" db="EMBL/GenBank/DDBJ databases">
        <title>Draft whole-genome sequence of Heliobacterium chlorum DSM 3682, type strain.</title>
        <authorList>
            <person name="Kyndt J.A."/>
            <person name="Meyer T.E."/>
            <person name="Imhoff J.F."/>
        </authorList>
    </citation>
    <scope>NUCLEOTIDE SEQUENCE [LARGE SCALE GENOMIC DNA]</scope>
    <source>
        <strain evidence="12 13">DSM 3682</strain>
    </source>
</reference>
<dbReference type="PANTHER" id="PTHR39321:SF3">
    <property type="entry name" value="PHOSPHOPANTETHEINE ADENYLYLTRANSFERASE"/>
    <property type="match status" value="1"/>
</dbReference>
<dbReference type="CDD" id="cd02165">
    <property type="entry name" value="NMNAT"/>
    <property type="match status" value="1"/>
</dbReference>
<keyword evidence="5 10" id="KW-0548">Nucleotidyltransferase</keyword>
<dbReference type="EC" id="2.7.7.18" evidence="10"/>
<evidence type="ECO:0000256" key="5">
    <source>
        <dbReference type="ARBA" id="ARBA00022695"/>
    </source>
</evidence>
<comment type="function">
    <text evidence="1 10">Catalyzes the reversible adenylation of nicotinate mononucleotide (NaMN) to nicotinic acid adenine dinucleotide (NaAD).</text>
</comment>
<sequence>MAKSGSNSEEQKGFIIGPHGVVIPIPPDAADYEWVDSSFGIKVPKTRIYCSAQKPLKIGIMGGTFDPVHYGHLVTAEAAADLFSLSTVIFVPSGRPPHKRAFSVTDPSERYGMTELATCSNLRFRMSDIEICRPGYSYTIDTVRAFRSAYGGEAELYFITGADAILEIMTWHRIDELMKECHFIAAYRPGYDREHLRDAVEQMSRDFSQRIHLIEVPALAISSTDIRRRLQEGRTIKYLLPEPVIHRIAERGLYVDSGTHE</sequence>
<comment type="pathway">
    <text evidence="2 10">Cofactor biosynthesis; NAD(+) biosynthesis; deamido-NAD(+) from nicotinate D-ribonucleotide: step 1/1.</text>
</comment>
<dbReference type="Pfam" id="PF01467">
    <property type="entry name" value="CTP_transf_like"/>
    <property type="match status" value="1"/>
</dbReference>
<name>A0ABR7T114_HELCL</name>
<evidence type="ECO:0000313" key="13">
    <source>
        <dbReference type="Proteomes" id="UP000617402"/>
    </source>
</evidence>
<evidence type="ECO:0000256" key="4">
    <source>
        <dbReference type="ARBA" id="ARBA00022679"/>
    </source>
</evidence>